<reference evidence="2 3" key="1">
    <citation type="submission" date="2019-03" db="EMBL/GenBank/DDBJ databases">
        <title>Three New Species of Nocardioides, Nocardioides euryhalodurans sp. nov., Nocardioides seonyuensis sp. nov. and Nocardioides eburneoflavus sp. nov. Iolated from Soil.</title>
        <authorList>
            <person name="Roh S.G."/>
            <person name="Lee C."/>
            <person name="Kim M.-K."/>
            <person name="Kim S.B."/>
        </authorList>
    </citation>
    <scope>NUCLEOTIDE SEQUENCE [LARGE SCALE GENOMIC DNA]</scope>
    <source>
        <strain evidence="2 3">MMS17-SY207-3</strain>
    </source>
</reference>
<keyword evidence="3" id="KW-1185">Reference proteome</keyword>
<gene>
    <name evidence="2" type="ORF">EXE58_02420</name>
</gene>
<dbReference type="KEGG" id="nsn:EXE58_02420"/>
<organism evidence="2 3">
    <name type="scientific">Nocardioides seonyuensis</name>
    <dbReference type="NCBI Taxonomy" id="2518371"/>
    <lineage>
        <taxon>Bacteria</taxon>
        <taxon>Bacillati</taxon>
        <taxon>Actinomycetota</taxon>
        <taxon>Actinomycetes</taxon>
        <taxon>Propionibacteriales</taxon>
        <taxon>Nocardioidaceae</taxon>
        <taxon>Nocardioides</taxon>
    </lineage>
</organism>
<dbReference type="AlphaFoldDB" id="A0A4P7ILH3"/>
<keyword evidence="1" id="KW-0812">Transmembrane</keyword>
<feature type="transmembrane region" description="Helical" evidence="1">
    <location>
        <begin position="25"/>
        <end position="46"/>
    </location>
</feature>
<protein>
    <submittedName>
        <fullName evidence="2">Uncharacterized protein</fullName>
    </submittedName>
</protein>
<keyword evidence="1" id="KW-1133">Transmembrane helix</keyword>
<evidence type="ECO:0000313" key="2">
    <source>
        <dbReference type="EMBL" id="QBX57407.1"/>
    </source>
</evidence>
<evidence type="ECO:0000256" key="1">
    <source>
        <dbReference type="SAM" id="Phobius"/>
    </source>
</evidence>
<sequence length="63" mass="6908">MLLLHLTSLGRVEVPGRQRDERGDVPGWVMVTVMSAAVVAALLPFIQDELRDMLGAAFDMVRG</sequence>
<proteinExistence type="predicted"/>
<name>A0A4P7ILH3_9ACTN</name>
<dbReference type="EMBL" id="CP038436">
    <property type="protein sequence ID" value="QBX57407.1"/>
    <property type="molecule type" value="Genomic_DNA"/>
</dbReference>
<accession>A0A4P7ILH3</accession>
<evidence type="ECO:0000313" key="3">
    <source>
        <dbReference type="Proteomes" id="UP000294853"/>
    </source>
</evidence>
<dbReference type="Proteomes" id="UP000294853">
    <property type="component" value="Chromosome"/>
</dbReference>
<keyword evidence="1" id="KW-0472">Membrane</keyword>